<dbReference type="GO" id="GO:0006310">
    <property type="term" value="P:DNA recombination"/>
    <property type="evidence" value="ECO:0007669"/>
    <property type="project" value="UniProtKB-KW"/>
</dbReference>
<dbReference type="Pfam" id="PF01385">
    <property type="entry name" value="OrfB_IS605"/>
    <property type="match status" value="1"/>
</dbReference>
<dbReference type="InterPro" id="IPR021027">
    <property type="entry name" value="Transposase_put_HTH"/>
</dbReference>
<comment type="similarity">
    <text evidence="1">In the C-terminal section; belongs to the transposase 35 family.</text>
</comment>
<sequence>MGFCMQLTLPIKIDVTLEQESVLWNLSEKCRLIYNFGLKERHDAYKNKIKISYIQQQNKLPELKQQFPEYKWVYSKVLQGTLKCLDNDYRSFFNLRKNKDVKARPPGFKGKKYFTTMIYNQSGFEISDTKGNILVSKSMDTRIHKQEVEYSDVDKIFIGLSHKHPSGIPLIFELPATLLEERIFSTATDIVQISVYQKDNDFYISITYEIPAVKHSNNDCYLAIDIGTIKQTMVNSYGQFNELVNRRPDKYWEPKIQQIQSRRDHCKKNSRKWKRLHNNLGRMKRKSSNQLKDNQHKITRNIVENTDANTIIIGKLDVKQMASSKPKTSKKDRSTNRGTHNSGHIGRFAQFLTYKAESLGKRVIRIDESYTSKKCCVCGTIKNMSLNDRTYECSYCGNILDRDCNSSVNILLRYFKHNALWTSYQNIIDNLRQTGLLIGIIPNRMILR</sequence>
<dbReference type="EMBL" id="CP003363">
    <property type="protein sequence ID" value="AGB50615.1"/>
    <property type="molecule type" value="Genomic_DNA"/>
</dbReference>
<reference evidence="12" key="1">
    <citation type="submission" date="2012-02" db="EMBL/GenBank/DDBJ databases">
        <title>Complete sequence of plasmid of Methanomethylovorans hollandica DSM 15978.</title>
        <authorList>
            <person name="Lucas S."/>
            <person name="Copeland A."/>
            <person name="Lapidus A."/>
            <person name="Glavina del Rio T."/>
            <person name="Dalin E."/>
            <person name="Tice H."/>
            <person name="Bruce D."/>
            <person name="Goodwin L."/>
            <person name="Pitluck S."/>
            <person name="Peters L."/>
            <person name="Mikhailova N."/>
            <person name="Held B."/>
            <person name="Kyrpides N."/>
            <person name="Mavromatis K."/>
            <person name="Ivanova N."/>
            <person name="Brettin T."/>
            <person name="Detter J.C."/>
            <person name="Han C."/>
            <person name="Larimer F."/>
            <person name="Land M."/>
            <person name="Hauser L."/>
            <person name="Markowitz V."/>
            <person name="Cheng J.-F."/>
            <person name="Hugenholtz P."/>
            <person name="Woyke T."/>
            <person name="Wu D."/>
            <person name="Spring S."/>
            <person name="Schroeder M."/>
            <person name="Brambilla E."/>
            <person name="Klenk H.-P."/>
            <person name="Eisen J.A."/>
        </authorList>
    </citation>
    <scope>NUCLEOTIDE SEQUENCE [LARGE SCALE GENOMIC DNA]</scope>
    <source>
        <strain evidence="12">DSM 15978 / NBRC 107637 / DMS1</strain>
        <plasmid evidence="12">Plasmid pMETHO01</plasmid>
    </source>
</reference>
<name>L0L0Y7_METHD</name>
<keyword evidence="6" id="KW-0233">DNA recombination</keyword>
<proteinExistence type="inferred from homology"/>
<evidence type="ECO:0000256" key="2">
    <source>
        <dbReference type="ARBA" id="ARBA00022578"/>
    </source>
</evidence>
<dbReference type="InterPro" id="IPR010095">
    <property type="entry name" value="Cas12f1-like_TNB"/>
</dbReference>
<dbReference type="InterPro" id="IPR001959">
    <property type="entry name" value="Transposase"/>
</dbReference>
<accession>L0L0Y7</accession>
<evidence type="ECO:0000256" key="3">
    <source>
        <dbReference type="ARBA" id="ARBA00022723"/>
    </source>
</evidence>
<dbReference type="HOGENOM" id="CLU_032903_16_5_2"/>
<dbReference type="PANTHER" id="PTHR36172">
    <property type="match status" value="1"/>
</dbReference>
<dbReference type="KEGG" id="mhz:Metho_2475"/>
<evidence type="ECO:0000256" key="1">
    <source>
        <dbReference type="ARBA" id="ARBA00008761"/>
    </source>
</evidence>
<evidence type="ECO:0000256" key="7">
    <source>
        <dbReference type="SAM" id="MobiDB-lite"/>
    </source>
</evidence>
<evidence type="ECO:0000259" key="9">
    <source>
        <dbReference type="Pfam" id="PF07282"/>
    </source>
</evidence>
<dbReference type="GO" id="GO:0032196">
    <property type="term" value="P:transposition"/>
    <property type="evidence" value="ECO:0007669"/>
    <property type="project" value="UniProtKB-KW"/>
</dbReference>
<evidence type="ECO:0000256" key="4">
    <source>
        <dbReference type="ARBA" id="ARBA00022833"/>
    </source>
</evidence>
<evidence type="ECO:0000259" key="8">
    <source>
        <dbReference type="Pfam" id="PF01385"/>
    </source>
</evidence>
<dbReference type="InterPro" id="IPR051491">
    <property type="entry name" value="Recombinase/Transposase-rel"/>
</dbReference>
<feature type="region of interest" description="Disordered" evidence="7">
    <location>
        <begin position="321"/>
        <end position="343"/>
    </location>
</feature>
<evidence type="ECO:0000313" key="12">
    <source>
        <dbReference type="Proteomes" id="UP000010866"/>
    </source>
</evidence>
<organism evidence="11 12">
    <name type="scientific">Methanomethylovorans hollandica (strain DSM 15978 / NBRC 107637 / DMS1)</name>
    <dbReference type="NCBI Taxonomy" id="867904"/>
    <lineage>
        <taxon>Archaea</taxon>
        <taxon>Methanobacteriati</taxon>
        <taxon>Methanobacteriota</taxon>
        <taxon>Stenosarchaea group</taxon>
        <taxon>Methanomicrobia</taxon>
        <taxon>Methanosarcinales</taxon>
        <taxon>Methanosarcinaceae</taxon>
        <taxon>Methanomethylovorans</taxon>
    </lineage>
</organism>
<feature type="domain" description="Cas12f1-like TNB" evidence="9">
    <location>
        <begin position="346"/>
        <end position="410"/>
    </location>
</feature>
<dbReference type="NCBIfam" id="NF040570">
    <property type="entry name" value="guided_TnpB"/>
    <property type="match status" value="1"/>
</dbReference>
<dbReference type="Pfam" id="PF12323">
    <property type="entry name" value="HTH_OrfB_IS605"/>
    <property type="match status" value="1"/>
</dbReference>
<dbReference type="Proteomes" id="UP000010866">
    <property type="component" value="Plasmid pMETHO01"/>
</dbReference>
<geneLocation type="plasmid" evidence="11 12">
    <name>pMETHO01</name>
</geneLocation>
<dbReference type="AlphaFoldDB" id="L0L0Y7"/>
<feature type="domain" description="Probable transposase IS891/IS1136/IS1341" evidence="8">
    <location>
        <begin position="207"/>
        <end position="323"/>
    </location>
</feature>
<dbReference type="PANTHER" id="PTHR36172:SF1">
    <property type="entry name" value="RESOLVASE-RELATED"/>
    <property type="match status" value="1"/>
</dbReference>
<dbReference type="GO" id="GO:0003677">
    <property type="term" value="F:DNA binding"/>
    <property type="evidence" value="ECO:0007669"/>
    <property type="project" value="UniProtKB-KW"/>
</dbReference>
<evidence type="ECO:0000256" key="5">
    <source>
        <dbReference type="ARBA" id="ARBA00023125"/>
    </source>
</evidence>
<protein>
    <submittedName>
        <fullName evidence="11">Transposase, IS605 OrfB family, central region</fullName>
    </submittedName>
</protein>
<keyword evidence="2" id="KW-0815">Transposition</keyword>
<keyword evidence="5" id="KW-0238">DNA-binding</keyword>
<gene>
    <name evidence="11" type="ordered locus">Metho_2475</name>
</gene>
<keyword evidence="3" id="KW-0479">Metal-binding</keyword>
<keyword evidence="12" id="KW-1185">Reference proteome</keyword>
<feature type="domain" description="Transposase putative helix-turn-helix" evidence="10">
    <location>
        <begin position="6"/>
        <end position="49"/>
    </location>
</feature>
<evidence type="ECO:0000259" key="10">
    <source>
        <dbReference type="Pfam" id="PF12323"/>
    </source>
</evidence>
<dbReference type="GO" id="GO:0046872">
    <property type="term" value="F:metal ion binding"/>
    <property type="evidence" value="ECO:0007669"/>
    <property type="project" value="UniProtKB-KW"/>
</dbReference>
<dbReference type="NCBIfam" id="TIGR01766">
    <property type="entry name" value="IS200/IS605 family accessory protein TnpB-like domain"/>
    <property type="match status" value="1"/>
</dbReference>
<keyword evidence="4" id="KW-0862">Zinc</keyword>
<keyword evidence="11" id="KW-0614">Plasmid</keyword>
<dbReference type="Pfam" id="PF07282">
    <property type="entry name" value="Cas12f1-like_TNB"/>
    <property type="match status" value="1"/>
</dbReference>
<evidence type="ECO:0000313" key="11">
    <source>
        <dbReference type="EMBL" id="AGB50615.1"/>
    </source>
</evidence>
<evidence type="ECO:0000256" key="6">
    <source>
        <dbReference type="ARBA" id="ARBA00023172"/>
    </source>
</evidence>